<accession>A0A1M7FN32</accession>
<reference evidence="3" key="1">
    <citation type="submission" date="2016-11" db="EMBL/GenBank/DDBJ databases">
        <authorList>
            <person name="Varghese N."/>
            <person name="Submissions S."/>
        </authorList>
    </citation>
    <scope>NUCLEOTIDE SEQUENCE [LARGE SCALE GENOMIC DNA]</scope>
    <source>
        <strain evidence="3">DSM 6637</strain>
    </source>
</reference>
<proteinExistence type="predicted"/>
<dbReference type="AlphaFoldDB" id="A0A1M7FN32"/>
<dbReference type="SUPFAM" id="SSF159270">
    <property type="entry name" value="YmcC-like"/>
    <property type="match status" value="1"/>
</dbReference>
<protein>
    <submittedName>
        <fullName evidence="2">Group 4 capsule polysaccharide lipoprotein gfcB, YjbF</fullName>
    </submittedName>
</protein>
<organism evidence="2 3">
    <name type="scientific">Paracoccus solventivorans</name>
    <dbReference type="NCBI Taxonomy" id="53463"/>
    <lineage>
        <taxon>Bacteria</taxon>
        <taxon>Pseudomonadati</taxon>
        <taxon>Pseudomonadota</taxon>
        <taxon>Alphaproteobacteria</taxon>
        <taxon>Rhodobacterales</taxon>
        <taxon>Paracoccaceae</taxon>
        <taxon>Paracoccus</taxon>
    </lineage>
</organism>
<dbReference type="Gene3D" id="2.40.360.10">
    <property type="entry name" value="YmcC-like"/>
    <property type="match status" value="1"/>
</dbReference>
<evidence type="ECO:0000313" key="2">
    <source>
        <dbReference type="EMBL" id="SHM05433.1"/>
    </source>
</evidence>
<evidence type="ECO:0000256" key="1">
    <source>
        <dbReference type="SAM" id="SignalP"/>
    </source>
</evidence>
<feature type="chain" id="PRO_5012093616" evidence="1">
    <location>
        <begin position="30"/>
        <end position="219"/>
    </location>
</feature>
<dbReference type="InterPro" id="IPR021308">
    <property type="entry name" value="GfcB"/>
</dbReference>
<keyword evidence="3" id="KW-1185">Reference proteome</keyword>
<sequence length="219" mass="22198">MSRHIRQAAAALALLAVAGCSGGSGGTPADSDGPSMLGVGGAVLRDTVSARKAPAAATAPDPQAMAAEALAANPGPLILVGLEDQGTTQVLAMVGENRGMRTYMTKTEQALILRGVMLTGTRGLGHDLSVAEADGAAALIAAGRSGEARRVMRYYSGDGLERPLEFACRVGPGPNAGVMVEDCAGHGISFQNSYLPAAGVSRQWIGPGLGYATIQVLRN</sequence>
<keyword evidence="1" id="KW-0732">Signal</keyword>
<dbReference type="OrthoDB" id="6237231at2"/>
<dbReference type="InterPro" id="IPR023373">
    <property type="entry name" value="YmcC_sf"/>
</dbReference>
<feature type="signal peptide" evidence="1">
    <location>
        <begin position="1"/>
        <end position="29"/>
    </location>
</feature>
<dbReference type="EMBL" id="FRCK01000003">
    <property type="protein sequence ID" value="SHM05433.1"/>
    <property type="molecule type" value="Genomic_DNA"/>
</dbReference>
<name>A0A1M7FN32_9RHOB</name>
<dbReference type="RefSeq" id="WP_073064089.1">
    <property type="nucleotide sequence ID" value="NZ_FRCK01000003.1"/>
</dbReference>
<gene>
    <name evidence="2" type="ORF">SAMN05444389_103149</name>
</gene>
<dbReference type="Proteomes" id="UP000184444">
    <property type="component" value="Unassembled WGS sequence"/>
</dbReference>
<dbReference type="STRING" id="53463.SAMN05444389_103149"/>
<dbReference type="Pfam" id="PF11102">
    <property type="entry name" value="YjbF"/>
    <property type="match status" value="1"/>
</dbReference>
<dbReference type="PROSITE" id="PS51257">
    <property type="entry name" value="PROKAR_LIPOPROTEIN"/>
    <property type="match status" value="1"/>
</dbReference>
<evidence type="ECO:0000313" key="3">
    <source>
        <dbReference type="Proteomes" id="UP000184444"/>
    </source>
</evidence>
<keyword evidence="2" id="KW-0449">Lipoprotein</keyword>